<dbReference type="InterPro" id="IPR038607">
    <property type="entry name" value="PhoD-like_sf"/>
</dbReference>
<dbReference type="RefSeq" id="WP_209698666.1">
    <property type="nucleotide sequence ID" value="NZ_JAGINT010000002.1"/>
</dbReference>
<dbReference type="InterPro" id="IPR018946">
    <property type="entry name" value="PhoD-like_MPP"/>
</dbReference>
<dbReference type="Pfam" id="PF09423">
    <property type="entry name" value="PhoD"/>
    <property type="match status" value="1"/>
</dbReference>
<evidence type="ECO:0000313" key="2">
    <source>
        <dbReference type="EMBL" id="MBP2356098.1"/>
    </source>
</evidence>
<reference evidence="2 3" key="1">
    <citation type="submission" date="2021-03" db="EMBL/GenBank/DDBJ databases">
        <title>Sequencing the genomes of 1000 actinobacteria strains.</title>
        <authorList>
            <person name="Klenk H.-P."/>
        </authorList>
    </citation>
    <scope>NUCLEOTIDE SEQUENCE [LARGE SCALE GENOMIC DNA]</scope>
    <source>
        <strain evidence="2 3">DSM 18824</strain>
    </source>
</reference>
<accession>A0ABS4UWR4</accession>
<dbReference type="CDD" id="cd07389">
    <property type="entry name" value="MPP_PhoD"/>
    <property type="match status" value="1"/>
</dbReference>
<evidence type="ECO:0000313" key="3">
    <source>
        <dbReference type="Proteomes" id="UP000755585"/>
    </source>
</evidence>
<proteinExistence type="predicted"/>
<comment type="caution">
    <text evidence="2">The sequence shown here is derived from an EMBL/GenBank/DDBJ whole genome shotgun (WGS) entry which is preliminary data.</text>
</comment>
<name>A0ABS4UWR4_9ACTN</name>
<evidence type="ECO:0000259" key="1">
    <source>
        <dbReference type="Pfam" id="PF09423"/>
    </source>
</evidence>
<dbReference type="Gene3D" id="3.60.21.70">
    <property type="entry name" value="PhoD-like phosphatase"/>
    <property type="match status" value="1"/>
</dbReference>
<keyword evidence="3" id="KW-1185">Reference proteome</keyword>
<dbReference type="Proteomes" id="UP000755585">
    <property type="component" value="Unassembled WGS sequence"/>
</dbReference>
<dbReference type="InterPro" id="IPR029052">
    <property type="entry name" value="Metallo-depent_PP-like"/>
</dbReference>
<gene>
    <name evidence="2" type="ORF">JOF29_007208</name>
</gene>
<protein>
    <recommendedName>
        <fullName evidence="1">PhoD-like phosphatase metallophosphatase domain-containing protein</fullName>
    </recommendedName>
</protein>
<sequence length="649" mass="70747">MLEYVDQWTHGKGLAALLTQAGVEVMTLDVSKPASGQLIDGQRVDLIAFGSFTNNDAAYPAYVAEEAQSIQDFVARGGVVLDLAQSDQLGASVAYLPEGLSARRADPDHDTVYPIDAEHPLVAGLRTVDGRLFTGRSTAIRVSWETLASGLSMCVLMATAPTGLPPCLLEGAYGRGRFLVSSLTLDKVYDASGQTPIQPDAAIADSVAFFTAVARYTSMVRAGTAPKVVPTPIPTEPATGPLVGHVDTERARIWFRPGADHQTLTRWQCTVRKGSGVVTVASTELSAFNDNTALFDVRGLSAAGTYTYAITPKRFDGDFAPLTGSFTTGPRSGRPAVVTMGLGSCAPSGANTIWTRIADEGCDSFVMMGDTPYVDSGDLEVARGKQRAFLKVPQLAELIRSRPIWATWDDHDFGGNDQAGDFPGKKNTRRAFVDYRANATFGHNSAGEQLTDRQEGLGVYTSFRRGPIEVFLLDPRWFSRTEPSWADPTQTTCLGGIQWQWFQEQVRRSAATFKAITTGMIWDDKENAEKDDWATYSYEREAIFDFIKTEKIPGCFLLSGDIHVSRALNYGPRVGYDLWQYIVSPMHGSTIPSLNVPNPALVHSAVEPYVFLKLVADTTVTPATLTATWINRDGRRIFEVRRTAAEMGY</sequence>
<dbReference type="PANTHER" id="PTHR33987">
    <property type="entry name" value="CALCINEURIN-LIKE METALLO-PHOSPHOESTERASE SUPERFAMILY PROTEIN"/>
    <property type="match status" value="1"/>
</dbReference>
<dbReference type="PANTHER" id="PTHR33987:SF1">
    <property type="entry name" value="CALCINEURIN-LIKE METALLO-PHOSPHOESTERASE SUPERFAMILY PROTEIN"/>
    <property type="match status" value="1"/>
</dbReference>
<organism evidence="2 3">
    <name type="scientific">Kribbella aluminosa</name>
    <dbReference type="NCBI Taxonomy" id="416017"/>
    <lineage>
        <taxon>Bacteria</taxon>
        <taxon>Bacillati</taxon>
        <taxon>Actinomycetota</taxon>
        <taxon>Actinomycetes</taxon>
        <taxon>Propionibacteriales</taxon>
        <taxon>Kribbellaceae</taxon>
        <taxon>Kribbella</taxon>
    </lineage>
</organism>
<dbReference type="EMBL" id="JAGINT010000002">
    <property type="protein sequence ID" value="MBP2356098.1"/>
    <property type="molecule type" value="Genomic_DNA"/>
</dbReference>
<dbReference type="SUPFAM" id="SSF56300">
    <property type="entry name" value="Metallo-dependent phosphatases"/>
    <property type="match status" value="1"/>
</dbReference>
<feature type="domain" description="PhoD-like phosphatase metallophosphatase" evidence="1">
    <location>
        <begin position="383"/>
        <end position="572"/>
    </location>
</feature>